<feature type="compositionally biased region" description="Basic and acidic residues" evidence="2">
    <location>
        <begin position="105"/>
        <end position="123"/>
    </location>
</feature>
<dbReference type="GO" id="GO:0003723">
    <property type="term" value="F:RNA binding"/>
    <property type="evidence" value="ECO:0007669"/>
    <property type="project" value="UniProtKB-UniRule"/>
</dbReference>
<feature type="compositionally biased region" description="Basic residues" evidence="2">
    <location>
        <begin position="221"/>
        <end position="241"/>
    </location>
</feature>
<keyword evidence="1" id="KW-0694">RNA-binding</keyword>
<feature type="compositionally biased region" description="Basic and acidic residues" evidence="2">
    <location>
        <begin position="44"/>
        <end position="70"/>
    </location>
</feature>
<evidence type="ECO:0000256" key="2">
    <source>
        <dbReference type="SAM" id="MobiDB-lite"/>
    </source>
</evidence>
<feature type="compositionally biased region" description="Basic and acidic residues" evidence="2">
    <location>
        <begin position="156"/>
        <end position="173"/>
    </location>
</feature>
<comment type="caution">
    <text evidence="4">The sequence shown here is derived from an EMBL/GenBank/DDBJ whole genome shotgun (WGS) entry which is preliminary data.</text>
</comment>
<dbReference type="SUPFAM" id="SSF54928">
    <property type="entry name" value="RNA-binding domain, RBD"/>
    <property type="match status" value="2"/>
</dbReference>
<dbReference type="CDD" id="cd12285">
    <property type="entry name" value="RRM3_RBM39_like"/>
    <property type="match status" value="1"/>
</dbReference>
<feature type="compositionally biased region" description="Low complexity" evidence="2">
    <location>
        <begin position="183"/>
        <end position="206"/>
    </location>
</feature>
<feature type="compositionally biased region" description="Basic and acidic residues" evidence="2">
    <location>
        <begin position="248"/>
        <end position="261"/>
    </location>
</feature>
<dbReference type="AlphaFoldDB" id="A0AAD3CZI4"/>
<feature type="domain" description="RRM" evidence="3">
    <location>
        <begin position="266"/>
        <end position="347"/>
    </location>
</feature>
<organism evidence="4 5">
    <name type="scientific">Chaetoceros tenuissimus</name>
    <dbReference type="NCBI Taxonomy" id="426638"/>
    <lineage>
        <taxon>Eukaryota</taxon>
        <taxon>Sar</taxon>
        <taxon>Stramenopiles</taxon>
        <taxon>Ochrophyta</taxon>
        <taxon>Bacillariophyta</taxon>
        <taxon>Coscinodiscophyceae</taxon>
        <taxon>Chaetocerotophycidae</taxon>
        <taxon>Chaetocerotales</taxon>
        <taxon>Chaetocerotaceae</taxon>
        <taxon>Chaetoceros</taxon>
    </lineage>
</organism>
<feature type="compositionally biased region" description="Basic and acidic residues" evidence="2">
    <location>
        <begin position="12"/>
        <end position="35"/>
    </location>
</feature>
<dbReference type="GO" id="GO:0005634">
    <property type="term" value="C:nucleus"/>
    <property type="evidence" value="ECO:0007669"/>
    <property type="project" value="InterPro"/>
</dbReference>
<feature type="domain" description="RRM" evidence="3">
    <location>
        <begin position="363"/>
        <end position="441"/>
    </location>
</feature>
<evidence type="ECO:0000259" key="3">
    <source>
        <dbReference type="PROSITE" id="PS50102"/>
    </source>
</evidence>
<dbReference type="EMBL" id="BLLK01000047">
    <property type="protein sequence ID" value="GFH54834.1"/>
    <property type="molecule type" value="Genomic_DNA"/>
</dbReference>
<dbReference type="Gene3D" id="3.30.70.330">
    <property type="match status" value="3"/>
</dbReference>
<protein>
    <recommendedName>
        <fullName evidence="3">RRM domain-containing protein</fullName>
    </recommendedName>
</protein>
<dbReference type="PANTHER" id="PTHR48036">
    <property type="entry name" value="SPLICING FACTOR (PAD-1), PUTATIVE (AFU_ORTHOLOGUE AFUA_1G15810)-RELATED"/>
    <property type="match status" value="1"/>
</dbReference>
<dbReference type="Proteomes" id="UP001054902">
    <property type="component" value="Unassembled WGS sequence"/>
</dbReference>
<dbReference type="InterPro" id="IPR006509">
    <property type="entry name" value="RBM39_SF"/>
</dbReference>
<keyword evidence="5" id="KW-1185">Reference proteome</keyword>
<dbReference type="NCBIfam" id="TIGR01622">
    <property type="entry name" value="SF-CC1"/>
    <property type="match status" value="1"/>
</dbReference>
<reference evidence="4 5" key="1">
    <citation type="journal article" date="2021" name="Sci. Rep.">
        <title>The genome of the diatom Chaetoceros tenuissimus carries an ancient integrated fragment of an extant virus.</title>
        <authorList>
            <person name="Hongo Y."/>
            <person name="Kimura K."/>
            <person name="Takaki Y."/>
            <person name="Yoshida Y."/>
            <person name="Baba S."/>
            <person name="Kobayashi G."/>
            <person name="Nagasaki K."/>
            <person name="Hano T."/>
            <person name="Tomaru Y."/>
        </authorList>
    </citation>
    <scope>NUCLEOTIDE SEQUENCE [LARGE SCALE GENOMIC DNA]</scope>
    <source>
        <strain evidence="4 5">NIES-3715</strain>
    </source>
</reference>
<accession>A0AAD3CZI4</accession>
<evidence type="ECO:0000313" key="4">
    <source>
        <dbReference type="EMBL" id="GFH54834.1"/>
    </source>
</evidence>
<dbReference type="SMART" id="SM00360">
    <property type="entry name" value="RRM"/>
    <property type="match status" value="3"/>
</dbReference>
<dbReference type="Pfam" id="PF00076">
    <property type="entry name" value="RRM_1"/>
    <property type="match status" value="2"/>
</dbReference>
<sequence>MAGDSPAAKTENFAEKEERLREKLKRKTEDRKRADASSSNQGEKPPHRSQEASSSKEKGDDKNGERESPHKSRSRRRGRDRSRDRRQDSRGRSGPPQYYPPVDNRGYHGPDPYGRERRYDYRDAPYPPARRGRGYDRGGGYYDRDRYPRGGGGGYRNDRDFNRFRRDRRDRSLSRSRSRSRSRSYSYSSRSRSSSRSYSRGRSRSASSDRSRSRSQSLSRSRSRSHSRSQSRSKKSSRSRRSPSSSIEPERDARQIEEDSLTKEQRTVLVSQLVMKATERDITRYFKRQLGLKVREVIMLRDKRTQRNKGCAYVELVKLEDVNKAIEESGKVPDFQRFPILIKASESNTVSPVGVIGGKMEAQKVYIGNIDQGVTQSQLYAIFSQFGELERVMLQVDVATGLSKGFAFLTYKDPKVSNLAMVTMSGQIFASKAIKTGWANQNTTAAGIKEVQSSEFPEDSVERVEKANVVFKQLNGTGLCQTPGILLIPGMASRVLAHQALSADATQAQIVAIAEEAVNLALGLPPSPTPSATPLPTSLPPIDEDNPKHVRGNLSRHILVRNMFNKDKETDEGWAEDVKEEFKEEGGKHGKIEMVKVMSEEPGGKIYASFDNIEGAAACAENFAGRFFDKRQLRVEFVKESTIRALML</sequence>
<feature type="domain" description="RRM" evidence="3">
    <location>
        <begin position="556"/>
        <end position="640"/>
    </location>
</feature>
<evidence type="ECO:0000256" key="1">
    <source>
        <dbReference type="PROSITE-ProRule" id="PRU00176"/>
    </source>
</evidence>
<proteinExistence type="predicted"/>
<feature type="region of interest" description="Disordered" evidence="2">
    <location>
        <begin position="1"/>
        <end position="261"/>
    </location>
</feature>
<dbReference type="PROSITE" id="PS50102">
    <property type="entry name" value="RRM"/>
    <property type="match status" value="3"/>
</dbReference>
<dbReference type="InterPro" id="IPR035979">
    <property type="entry name" value="RBD_domain_sf"/>
</dbReference>
<dbReference type="InterPro" id="IPR012677">
    <property type="entry name" value="Nucleotide-bd_a/b_plait_sf"/>
</dbReference>
<feature type="compositionally biased region" description="Basic residues" evidence="2">
    <location>
        <begin position="71"/>
        <end position="80"/>
    </location>
</feature>
<gene>
    <name evidence="4" type="ORF">CTEN210_11310</name>
</gene>
<dbReference type="InterPro" id="IPR000504">
    <property type="entry name" value="RRM_dom"/>
</dbReference>
<name>A0AAD3CZI4_9STRA</name>
<evidence type="ECO:0000313" key="5">
    <source>
        <dbReference type="Proteomes" id="UP001054902"/>
    </source>
</evidence>
<dbReference type="GO" id="GO:0006397">
    <property type="term" value="P:mRNA processing"/>
    <property type="evidence" value="ECO:0007669"/>
    <property type="project" value="InterPro"/>
</dbReference>
<feature type="compositionally biased region" description="Basic and acidic residues" evidence="2">
    <location>
        <begin position="81"/>
        <end position="91"/>
    </location>
</feature>